<keyword evidence="6" id="KW-0175">Coiled coil</keyword>
<dbReference type="GO" id="GO:0005875">
    <property type="term" value="C:microtubule associated complex"/>
    <property type="evidence" value="ECO:0007669"/>
    <property type="project" value="TreeGrafter"/>
</dbReference>
<proteinExistence type="inferred from homology"/>
<accession>S9RGN6</accession>
<dbReference type="InterPro" id="IPR001752">
    <property type="entry name" value="Kinesin_motor_dom"/>
</dbReference>
<keyword evidence="5 9" id="KW-0067">ATP-binding</keyword>
<evidence type="ECO:0000259" key="12">
    <source>
        <dbReference type="PROSITE" id="PS50067"/>
    </source>
</evidence>
<name>S9RGN6_SCHOY</name>
<organism evidence="13 14">
    <name type="scientific">Schizosaccharomyces octosporus (strain yFS286)</name>
    <name type="common">Fission yeast</name>
    <name type="synonym">Octosporomyces octosporus</name>
    <dbReference type="NCBI Taxonomy" id="483514"/>
    <lineage>
        <taxon>Eukaryota</taxon>
        <taxon>Fungi</taxon>
        <taxon>Dikarya</taxon>
        <taxon>Ascomycota</taxon>
        <taxon>Taphrinomycotina</taxon>
        <taxon>Schizosaccharomycetes</taxon>
        <taxon>Schizosaccharomycetales</taxon>
        <taxon>Schizosaccharomycetaceae</taxon>
        <taxon>Schizosaccharomyces</taxon>
    </lineage>
</organism>
<dbReference type="SUPFAM" id="SSF52540">
    <property type="entry name" value="P-loop containing nucleoside triphosphate hydrolases"/>
    <property type="match status" value="1"/>
</dbReference>
<evidence type="ECO:0000256" key="5">
    <source>
        <dbReference type="ARBA" id="ARBA00022840"/>
    </source>
</evidence>
<dbReference type="RefSeq" id="XP_013018843.1">
    <property type="nucleotide sequence ID" value="XM_013163389.1"/>
</dbReference>
<keyword evidence="7 9" id="KW-0505">Motor protein</keyword>
<dbReference type="GO" id="GO:0007163">
    <property type="term" value="P:establishment or maintenance of cell polarity"/>
    <property type="evidence" value="ECO:0007669"/>
    <property type="project" value="EnsemblFungi"/>
</dbReference>
<dbReference type="CDD" id="cd01369">
    <property type="entry name" value="KISc_KHC_KIF5"/>
    <property type="match status" value="1"/>
</dbReference>
<dbReference type="HOGENOM" id="CLU_001485_2_1_1"/>
<dbReference type="EMBL" id="KE503207">
    <property type="protein sequence ID" value="EPX73214.1"/>
    <property type="molecule type" value="Genomic_DNA"/>
</dbReference>
<dbReference type="InterPro" id="IPR036961">
    <property type="entry name" value="Kinesin_motor_dom_sf"/>
</dbReference>
<dbReference type="PRINTS" id="PR00380">
    <property type="entry name" value="KINESINHEAVY"/>
</dbReference>
<reference evidence="13 14" key="1">
    <citation type="journal article" date="2011" name="Science">
        <title>Comparative functional genomics of the fission yeasts.</title>
        <authorList>
            <person name="Rhind N."/>
            <person name="Chen Z."/>
            <person name="Yassour M."/>
            <person name="Thompson D.A."/>
            <person name="Haas B.J."/>
            <person name="Habib N."/>
            <person name="Wapinski I."/>
            <person name="Roy S."/>
            <person name="Lin M.F."/>
            <person name="Heiman D.I."/>
            <person name="Young S.K."/>
            <person name="Furuya K."/>
            <person name="Guo Y."/>
            <person name="Pidoux A."/>
            <person name="Chen H.M."/>
            <person name="Robbertse B."/>
            <person name="Goldberg J.M."/>
            <person name="Aoki K."/>
            <person name="Bayne E.H."/>
            <person name="Berlin A.M."/>
            <person name="Desjardins C.A."/>
            <person name="Dobbs E."/>
            <person name="Dukaj L."/>
            <person name="Fan L."/>
            <person name="FitzGerald M.G."/>
            <person name="French C."/>
            <person name="Gujja S."/>
            <person name="Hansen K."/>
            <person name="Keifenheim D."/>
            <person name="Levin J.Z."/>
            <person name="Mosher R.A."/>
            <person name="Mueller C.A."/>
            <person name="Pfiffner J."/>
            <person name="Priest M."/>
            <person name="Russ C."/>
            <person name="Smialowska A."/>
            <person name="Swoboda P."/>
            <person name="Sykes S.M."/>
            <person name="Vaughn M."/>
            <person name="Vengrova S."/>
            <person name="Yoder R."/>
            <person name="Zeng Q."/>
            <person name="Allshire R."/>
            <person name="Baulcombe D."/>
            <person name="Birren B.W."/>
            <person name="Brown W."/>
            <person name="Ekwall K."/>
            <person name="Kellis M."/>
            <person name="Leatherwood J."/>
            <person name="Levin H."/>
            <person name="Margalit H."/>
            <person name="Martienssen R."/>
            <person name="Nieduszynski C.A."/>
            <person name="Spatafora J.W."/>
            <person name="Friedman N."/>
            <person name="Dalgaard J.Z."/>
            <person name="Baumann P."/>
            <person name="Niki H."/>
            <person name="Regev A."/>
            <person name="Nusbaum C."/>
        </authorList>
    </citation>
    <scope>NUCLEOTIDE SEQUENCE [LARGE SCALE GENOMIC DNA]</scope>
    <source>
        <strain evidence="14">yFS286</strain>
    </source>
</reference>
<feature type="domain" description="Kinesin motor" evidence="12">
    <location>
        <begin position="3"/>
        <end position="325"/>
    </location>
</feature>
<evidence type="ECO:0000313" key="14">
    <source>
        <dbReference type="Proteomes" id="UP000016088"/>
    </source>
</evidence>
<dbReference type="PROSITE" id="PS50067">
    <property type="entry name" value="KINESIN_MOTOR_2"/>
    <property type="match status" value="1"/>
</dbReference>
<feature type="region of interest" description="Disordered" evidence="11">
    <location>
        <begin position="476"/>
        <end position="503"/>
    </location>
</feature>
<dbReference type="PANTHER" id="PTHR47969:SF15">
    <property type="entry name" value="CHROMOSOME-ASSOCIATED KINESIN KIF4A-RELATED"/>
    <property type="match status" value="1"/>
</dbReference>
<evidence type="ECO:0000256" key="1">
    <source>
        <dbReference type="ARBA" id="ARBA00004245"/>
    </source>
</evidence>
<evidence type="ECO:0000313" key="13">
    <source>
        <dbReference type="EMBL" id="EPX73214.1"/>
    </source>
</evidence>
<protein>
    <recommendedName>
        <fullName evidence="10">Kinesin-like protein</fullName>
    </recommendedName>
</protein>
<dbReference type="SMART" id="SM00129">
    <property type="entry name" value="KISc"/>
    <property type="match status" value="1"/>
</dbReference>
<gene>
    <name evidence="13" type="ORF">SOCG_00969</name>
</gene>
<evidence type="ECO:0000256" key="7">
    <source>
        <dbReference type="ARBA" id="ARBA00023175"/>
    </source>
</evidence>
<dbReference type="PANTHER" id="PTHR47969">
    <property type="entry name" value="CHROMOSOME-ASSOCIATED KINESIN KIF4A-RELATED"/>
    <property type="match status" value="1"/>
</dbReference>
<comment type="similarity">
    <text evidence="9 10">Belongs to the TRAFAC class myosin-kinesin ATPase superfamily. Kinesin family.</text>
</comment>
<dbReference type="GO" id="GO:0007018">
    <property type="term" value="P:microtubule-based movement"/>
    <property type="evidence" value="ECO:0007669"/>
    <property type="project" value="InterPro"/>
</dbReference>
<dbReference type="GO" id="GO:0051231">
    <property type="term" value="P:spindle elongation"/>
    <property type="evidence" value="ECO:0007669"/>
    <property type="project" value="TreeGrafter"/>
</dbReference>
<keyword evidence="4 9" id="KW-0547">Nucleotide-binding</keyword>
<dbReference type="AlphaFoldDB" id="S9RGN6"/>
<comment type="subcellular location">
    <subcellularLocation>
        <location evidence="1">Cytoplasm</location>
        <location evidence="1">Cytoskeleton</location>
    </subcellularLocation>
</comment>
<keyword evidence="8" id="KW-0206">Cytoskeleton</keyword>
<keyword evidence="14" id="KW-1185">Reference proteome</keyword>
<dbReference type="FunFam" id="3.40.850.10:FF:000031">
    <property type="entry name" value="Kinesin-like protein"/>
    <property type="match status" value="1"/>
</dbReference>
<dbReference type="GO" id="GO:0005881">
    <property type="term" value="C:cytoplasmic microtubule"/>
    <property type="evidence" value="ECO:0007669"/>
    <property type="project" value="EnsemblFungi"/>
</dbReference>
<dbReference type="Proteomes" id="UP000016088">
    <property type="component" value="Unassembled WGS sequence"/>
</dbReference>
<dbReference type="eggNOG" id="KOG0240">
    <property type="taxonomic scope" value="Eukaryota"/>
</dbReference>
<keyword evidence="3 10" id="KW-0493">Microtubule</keyword>
<dbReference type="GO" id="GO:0005524">
    <property type="term" value="F:ATP binding"/>
    <property type="evidence" value="ECO:0007669"/>
    <property type="project" value="UniProtKB-UniRule"/>
</dbReference>
<sequence>MTSVKVVSRIRPSNSFEQSLGFEEIVSPLNENTVHINTNDYTGNFVYDRVFGADSTQEDLFSYSIKPTVDDLFQGYNGTVLAYGQTGSGKTYTMMGVEGDPENSGLTPRMLHRIFDKIRSSPSTTEYEVKVSYMEIYMEKIRDLLSPDNDHLTVHENKLQGVYVEGLKTVYVSSEAEAFQILNQGMNSRAVASTNMNATSSRSHSIFVVEVVQTNNSSGETRRGRLFLVDLAGSESVGKSGAVGQTLEEAKKINRSLSTLGMVINSLTENKHGHIPYRDSKLTRILKESLGGNSRTTLIINCSPSIYNASETLSTLRFGNRAKNIKNKVVVNSELSMDEMKRKLHFYKELLSHCDCNLFEKLKLSSKQDPSNLFLEGEENHSMHDHTFVNHSLASTSIDKFRDMDFGMDNTSTRVGSQLLDTSKAEAVEQLYARAQTELKDRDGLLSSTRQQLSYLMDALGDAHKRYVELVQNHRRKEDMGATSQTSSTVETPSSVVKHDEDQVNQERELLLQKLSAMDTSLTSLVYVQQRLLQAVSANKRPGSGTVVKKIQGGH</sequence>
<evidence type="ECO:0000256" key="10">
    <source>
        <dbReference type="RuleBase" id="RU000394"/>
    </source>
</evidence>
<dbReference type="OrthoDB" id="3176171at2759"/>
<feature type="compositionally biased region" description="Low complexity" evidence="11">
    <location>
        <begin position="483"/>
        <end position="496"/>
    </location>
</feature>
<dbReference type="GO" id="GO:0003777">
    <property type="term" value="F:microtubule motor activity"/>
    <property type="evidence" value="ECO:0007669"/>
    <property type="project" value="InterPro"/>
</dbReference>
<evidence type="ECO:0000256" key="11">
    <source>
        <dbReference type="SAM" id="MobiDB-lite"/>
    </source>
</evidence>
<dbReference type="Pfam" id="PF00225">
    <property type="entry name" value="Kinesin"/>
    <property type="match status" value="1"/>
</dbReference>
<dbReference type="GeneID" id="25029953"/>
<evidence type="ECO:0000256" key="9">
    <source>
        <dbReference type="PROSITE-ProRule" id="PRU00283"/>
    </source>
</evidence>
<dbReference type="InterPro" id="IPR027640">
    <property type="entry name" value="Kinesin-like_fam"/>
</dbReference>
<dbReference type="InterPro" id="IPR027417">
    <property type="entry name" value="P-loop_NTPase"/>
</dbReference>
<dbReference type="OMA" id="TENKHGH"/>
<dbReference type="PROSITE" id="PS00411">
    <property type="entry name" value="KINESIN_MOTOR_1"/>
    <property type="match status" value="1"/>
</dbReference>
<evidence type="ECO:0000256" key="2">
    <source>
        <dbReference type="ARBA" id="ARBA00022490"/>
    </source>
</evidence>
<dbReference type="GO" id="GO:0008017">
    <property type="term" value="F:microtubule binding"/>
    <property type="evidence" value="ECO:0007669"/>
    <property type="project" value="InterPro"/>
</dbReference>
<dbReference type="GO" id="GO:0000301">
    <property type="term" value="P:retrograde transport, vesicle recycling within Golgi"/>
    <property type="evidence" value="ECO:0007669"/>
    <property type="project" value="EnsemblFungi"/>
</dbReference>
<dbReference type="Gene3D" id="3.40.850.10">
    <property type="entry name" value="Kinesin motor domain"/>
    <property type="match status" value="1"/>
</dbReference>
<dbReference type="GO" id="GO:0007052">
    <property type="term" value="P:mitotic spindle organization"/>
    <property type="evidence" value="ECO:0007669"/>
    <property type="project" value="TreeGrafter"/>
</dbReference>
<evidence type="ECO:0000256" key="4">
    <source>
        <dbReference type="ARBA" id="ARBA00022741"/>
    </source>
</evidence>
<keyword evidence="2" id="KW-0963">Cytoplasm</keyword>
<dbReference type="InterPro" id="IPR019821">
    <property type="entry name" value="Kinesin_motor_CS"/>
</dbReference>
<evidence type="ECO:0000256" key="8">
    <source>
        <dbReference type="ARBA" id="ARBA00023212"/>
    </source>
</evidence>
<dbReference type="VEuPathDB" id="FungiDB:SOCG_00969"/>
<evidence type="ECO:0000256" key="6">
    <source>
        <dbReference type="ARBA" id="ARBA00023054"/>
    </source>
</evidence>
<feature type="binding site" evidence="9">
    <location>
        <begin position="84"/>
        <end position="91"/>
    </location>
    <ligand>
        <name>ATP</name>
        <dbReference type="ChEBI" id="CHEBI:30616"/>
    </ligand>
</feature>
<evidence type="ECO:0000256" key="3">
    <source>
        <dbReference type="ARBA" id="ARBA00022701"/>
    </source>
</evidence>